<dbReference type="AlphaFoldDB" id="A0A448XLU6"/>
<organism evidence="1 2">
    <name type="scientific">Protopolystoma xenopodis</name>
    <dbReference type="NCBI Taxonomy" id="117903"/>
    <lineage>
        <taxon>Eukaryota</taxon>
        <taxon>Metazoa</taxon>
        <taxon>Spiralia</taxon>
        <taxon>Lophotrochozoa</taxon>
        <taxon>Platyhelminthes</taxon>
        <taxon>Monogenea</taxon>
        <taxon>Polyopisthocotylea</taxon>
        <taxon>Polystomatidea</taxon>
        <taxon>Polystomatidae</taxon>
        <taxon>Protopolystoma</taxon>
    </lineage>
</organism>
<keyword evidence="2" id="KW-1185">Reference proteome</keyword>
<comment type="caution">
    <text evidence="1">The sequence shown here is derived from an EMBL/GenBank/DDBJ whole genome shotgun (WGS) entry which is preliminary data.</text>
</comment>
<protein>
    <submittedName>
        <fullName evidence="1">Uncharacterized protein</fullName>
    </submittedName>
</protein>
<sequence>MKLSGGDVGGGGEVREGGIDAALSCRRRRLRPTRLLASELASLTEMLTNYFQTWVFSRLHLLTNSPCCSVSKSRQQTPRSCSHDVGAWGRKRYAVDVIEGHLAANLLGHREKSDRAQHVVPAFHGTLRMSRSSA</sequence>
<accession>A0A448XLU6</accession>
<evidence type="ECO:0000313" key="2">
    <source>
        <dbReference type="Proteomes" id="UP000784294"/>
    </source>
</evidence>
<reference evidence="1" key="1">
    <citation type="submission" date="2018-11" db="EMBL/GenBank/DDBJ databases">
        <authorList>
            <consortium name="Pathogen Informatics"/>
        </authorList>
    </citation>
    <scope>NUCLEOTIDE SEQUENCE</scope>
</reference>
<gene>
    <name evidence="1" type="ORF">PXEA_LOCUS33202</name>
</gene>
<dbReference type="EMBL" id="CAAALY010262481">
    <property type="protein sequence ID" value="VEL39762.1"/>
    <property type="molecule type" value="Genomic_DNA"/>
</dbReference>
<proteinExistence type="predicted"/>
<evidence type="ECO:0000313" key="1">
    <source>
        <dbReference type="EMBL" id="VEL39762.1"/>
    </source>
</evidence>
<dbReference type="Proteomes" id="UP000784294">
    <property type="component" value="Unassembled WGS sequence"/>
</dbReference>
<name>A0A448XLU6_9PLAT</name>